<evidence type="ECO:0000256" key="2">
    <source>
        <dbReference type="SAM" id="Phobius"/>
    </source>
</evidence>
<feature type="transmembrane region" description="Helical" evidence="2">
    <location>
        <begin position="91"/>
        <end position="109"/>
    </location>
</feature>
<keyword evidence="4" id="KW-1185">Reference proteome</keyword>
<keyword evidence="2" id="KW-1133">Transmembrane helix</keyword>
<keyword evidence="2" id="KW-0472">Membrane</keyword>
<proteinExistence type="predicted"/>
<feature type="compositionally biased region" description="Polar residues" evidence="1">
    <location>
        <begin position="43"/>
        <end position="67"/>
    </location>
</feature>
<dbReference type="Proteomes" id="UP000746595">
    <property type="component" value="Unassembled WGS sequence"/>
</dbReference>
<reference evidence="3 4" key="1">
    <citation type="submission" date="2020-04" db="EMBL/GenBank/DDBJ databases">
        <title>Paeniglutamicibacter sp. ANT13_2, a novel actinomycete isolated from sediment in Antarctica.</title>
        <authorList>
            <person name="Sakdapetsiri C."/>
            <person name="Pinyakong O."/>
        </authorList>
    </citation>
    <scope>NUCLEOTIDE SEQUENCE [LARGE SCALE GENOMIC DNA]</scope>
    <source>
        <strain evidence="3 4">ANT13_2</strain>
    </source>
</reference>
<gene>
    <name evidence="3" type="ORF">HED64_13875</name>
</gene>
<keyword evidence="2" id="KW-0812">Transmembrane</keyword>
<protein>
    <submittedName>
        <fullName evidence="3">Uncharacterized protein</fullName>
    </submittedName>
</protein>
<sequence length="148" mass="15734">MNKRRAILSSVFRPAFLMVALVLGLLAMHILGVDHQVPHGTHGSHSSVTDQSIPDSSPGLAQQSALGQHTPIDESPASLAVDSLNSMESTALGLCVIALSLGGIFFHLISRAFRPVPGRGLTAPPVKWIRQSRARTTPSLVQLSISRT</sequence>
<accession>A0ABX1G888</accession>
<dbReference type="EMBL" id="JAAWVT010000007">
    <property type="protein sequence ID" value="NKG21791.1"/>
    <property type="molecule type" value="Genomic_DNA"/>
</dbReference>
<name>A0ABX1G888_9MICC</name>
<feature type="region of interest" description="Disordered" evidence="1">
    <location>
        <begin position="40"/>
        <end position="68"/>
    </location>
</feature>
<feature type="transmembrane region" description="Helical" evidence="2">
    <location>
        <begin position="12"/>
        <end position="31"/>
    </location>
</feature>
<dbReference type="InterPro" id="IPR046151">
    <property type="entry name" value="DUF6153"/>
</dbReference>
<dbReference type="Pfam" id="PF19650">
    <property type="entry name" value="DUF6153"/>
    <property type="match status" value="1"/>
</dbReference>
<evidence type="ECO:0000313" key="4">
    <source>
        <dbReference type="Proteomes" id="UP000746595"/>
    </source>
</evidence>
<evidence type="ECO:0000256" key="1">
    <source>
        <dbReference type="SAM" id="MobiDB-lite"/>
    </source>
</evidence>
<dbReference type="RefSeq" id="WP_168152637.1">
    <property type="nucleotide sequence ID" value="NZ_JAAWVT010000007.1"/>
</dbReference>
<comment type="caution">
    <text evidence="3">The sequence shown here is derived from an EMBL/GenBank/DDBJ whole genome shotgun (WGS) entry which is preliminary data.</text>
</comment>
<evidence type="ECO:0000313" key="3">
    <source>
        <dbReference type="EMBL" id="NKG21791.1"/>
    </source>
</evidence>
<organism evidence="3 4">
    <name type="scientific">Paeniglutamicibacter terrestris</name>
    <dbReference type="NCBI Taxonomy" id="2723403"/>
    <lineage>
        <taxon>Bacteria</taxon>
        <taxon>Bacillati</taxon>
        <taxon>Actinomycetota</taxon>
        <taxon>Actinomycetes</taxon>
        <taxon>Micrococcales</taxon>
        <taxon>Micrococcaceae</taxon>
        <taxon>Paeniglutamicibacter</taxon>
    </lineage>
</organism>